<name>A0A2C5YIB0_9HYPO</name>
<evidence type="ECO:0000313" key="2">
    <source>
        <dbReference type="EMBL" id="PHH67363.1"/>
    </source>
</evidence>
<feature type="compositionally biased region" description="Low complexity" evidence="1">
    <location>
        <begin position="340"/>
        <end position="351"/>
    </location>
</feature>
<dbReference type="AlphaFoldDB" id="A0A2C5YIB0"/>
<keyword evidence="3" id="KW-1185">Reference proteome</keyword>
<feature type="region of interest" description="Disordered" evidence="1">
    <location>
        <begin position="335"/>
        <end position="456"/>
    </location>
</feature>
<dbReference type="STRING" id="1399860.A0A2C5YIB0"/>
<feature type="compositionally biased region" description="Low complexity" evidence="1">
    <location>
        <begin position="748"/>
        <end position="763"/>
    </location>
</feature>
<feature type="region of interest" description="Disordered" evidence="1">
    <location>
        <begin position="1064"/>
        <end position="1127"/>
    </location>
</feature>
<feature type="compositionally biased region" description="Low complexity" evidence="1">
    <location>
        <begin position="1068"/>
        <end position="1078"/>
    </location>
</feature>
<dbReference type="OrthoDB" id="4115400at2759"/>
<reference evidence="2 3" key="1">
    <citation type="submission" date="2017-06" db="EMBL/GenBank/DDBJ databases">
        <title>Ant-infecting Ophiocordyceps genomes reveal a high diversity of potential behavioral manipulation genes and a possible major role for enterotoxins.</title>
        <authorList>
            <person name="De Bekker C."/>
            <person name="Evans H.C."/>
            <person name="Brachmann A."/>
            <person name="Hughes D.P."/>
        </authorList>
    </citation>
    <scope>NUCLEOTIDE SEQUENCE [LARGE SCALE GENOMIC DNA]</scope>
    <source>
        <strain evidence="2 3">Map64</strain>
    </source>
</reference>
<evidence type="ECO:0000256" key="1">
    <source>
        <dbReference type="SAM" id="MobiDB-lite"/>
    </source>
</evidence>
<feature type="compositionally biased region" description="Polar residues" evidence="1">
    <location>
        <begin position="1011"/>
        <end position="1022"/>
    </location>
</feature>
<feature type="compositionally biased region" description="Polar residues" evidence="1">
    <location>
        <begin position="853"/>
        <end position="864"/>
    </location>
</feature>
<accession>A0A2C5YIB0</accession>
<dbReference type="EMBL" id="NJET01000001">
    <property type="protein sequence ID" value="PHH67363.1"/>
    <property type="molecule type" value="Genomic_DNA"/>
</dbReference>
<feature type="region of interest" description="Disordered" evidence="1">
    <location>
        <begin position="131"/>
        <end position="239"/>
    </location>
</feature>
<feature type="region of interest" description="Disordered" evidence="1">
    <location>
        <begin position="713"/>
        <end position="814"/>
    </location>
</feature>
<feature type="compositionally biased region" description="Basic and acidic residues" evidence="1">
    <location>
        <begin position="173"/>
        <end position="184"/>
    </location>
</feature>
<protein>
    <submittedName>
        <fullName evidence="2">Uncharacterized protein</fullName>
    </submittedName>
</protein>
<feature type="compositionally biased region" description="Polar residues" evidence="1">
    <location>
        <begin position="219"/>
        <end position="239"/>
    </location>
</feature>
<feature type="region of interest" description="Disordered" evidence="1">
    <location>
        <begin position="1"/>
        <end position="108"/>
    </location>
</feature>
<dbReference type="Proteomes" id="UP000226192">
    <property type="component" value="Unassembled WGS sequence"/>
</dbReference>
<feature type="compositionally biased region" description="Polar residues" evidence="1">
    <location>
        <begin position="978"/>
        <end position="988"/>
    </location>
</feature>
<feature type="compositionally biased region" description="Polar residues" evidence="1">
    <location>
        <begin position="34"/>
        <end position="62"/>
    </location>
</feature>
<comment type="caution">
    <text evidence="2">The sequence shown here is derived from an EMBL/GenBank/DDBJ whole genome shotgun (WGS) entry which is preliminary data.</text>
</comment>
<gene>
    <name evidence="2" type="ORF">CDD81_130</name>
</gene>
<sequence length="1127" mass="123067">MSRARRTTASSRRQDTDPHSPSSMDTMLGHTSPIAMSSGTTITTPHTAPQSRRGSKTSQQPPFTHPYSGPSRTNSHRRHVKSSDVWPPGDQNYAHLDDSPIKGGHSLRKRARVDYTQEHVDDEVVVPNSTSAARIKRRKPESLNGSDDGLIKKRFASPETPATFRRNPTRKTALKEQDNVKDTIEVGVSFTDLEEPELSRGCTPGGSSPSSLPTEASSKPNASHHTANSGAFTNSALNNPQTVTNTTAADIDDLAVGNAKLNVHDPLALAYVAKRPLSTKIDVTQRSVPDATLDPILSSEIQAASRNMSPEYFAETVGTQVSPAHQLESEQLAGTHDKMQSAAQHMHQSQSFTQPNSTQQHSSTILASDDQDNKPLQLVAPDNHFSDGAKEQSQQDDAHFHNNAAASDDLPFGEEPSAVEQQPPGEPFSTLASEAPQSLALAESRSDVASDDNEATTEQTIFDKMLGADFMATVSKSDWATIRSGKVPEVVMRAIEERLTPYVNNEYYVYPFEEWRPDEDDQDSFRQENLATGDLAPTSFEDVQTLALEAPAESSPALDSAEPTAVNSPVPEEAPVNGPPTEESMEQASARTYRYPKIRSPSTFMNILKYCVHLPTPELERVLTLVHVAMNTWEAEYKKRMRFCDTADAAKKRREKDAKDAENEWRINGAAAAEKTKATDKILRDCISAEYERSQGEIKALSYGKEWYLDPNVIQQDPQDPQEGVCTRSRTARTRVQAPEQVAGNQFTSTRASRNAASQSQSSGDTSQTKKHIPTSSAQDTPDDELPPQPKSRRQRAAGRLKSFTASVDSADSFEENEAVLDIVMQESPAATAKAGRRRSNKQVAKSEPESEQPFQQTPSSSHDGSPLKRNSKTKKQLTDAKSLQEDEDVPRKRHMLTLKIPKLKNGGEPSSAITDNGSSRPSTASSETTTNTIESLYSLRPNRQKRFRDEPDVDGMAPPKKRIKQNTAPQTKDDATNSKSESATEPESLSAAANRKVAKIKLVSKPPASRNGSIAGTSQAVSAVGGELADLPKDYKSMTKSEKMSASMKSRWANGNMAGAVEKRKATLAAKKAAQAATESKPGPPVPKAKGKVLKKEAYQSRQKHHQHGEFIHEGFSGGRQPFSVN</sequence>
<feature type="region of interest" description="Disordered" evidence="1">
    <location>
        <begin position="828"/>
        <end position="1027"/>
    </location>
</feature>
<feature type="region of interest" description="Disordered" evidence="1">
    <location>
        <begin position="550"/>
        <end position="589"/>
    </location>
</feature>
<feature type="compositionally biased region" description="Polar residues" evidence="1">
    <location>
        <begin position="352"/>
        <end position="366"/>
    </location>
</feature>
<feature type="compositionally biased region" description="Low complexity" evidence="1">
    <location>
        <begin position="205"/>
        <end position="218"/>
    </location>
</feature>
<feature type="compositionally biased region" description="Polar residues" evidence="1">
    <location>
        <begin position="912"/>
        <end position="936"/>
    </location>
</feature>
<proteinExistence type="predicted"/>
<evidence type="ECO:0000313" key="3">
    <source>
        <dbReference type="Proteomes" id="UP000226192"/>
    </source>
</evidence>
<organism evidence="2 3">
    <name type="scientific">Ophiocordyceps australis</name>
    <dbReference type="NCBI Taxonomy" id="1399860"/>
    <lineage>
        <taxon>Eukaryota</taxon>
        <taxon>Fungi</taxon>
        <taxon>Dikarya</taxon>
        <taxon>Ascomycota</taxon>
        <taxon>Pezizomycotina</taxon>
        <taxon>Sordariomycetes</taxon>
        <taxon>Hypocreomycetidae</taxon>
        <taxon>Hypocreales</taxon>
        <taxon>Ophiocordycipitaceae</taxon>
        <taxon>Ophiocordyceps</taxon>
    </lineage>
</organism>